<proteinExistence type="predicted"/>
<dbReference type="SMART" id="SM00360">
    <property type="entry name" value="RRM"/>
    <property type="match status" value="1"/>
</dbReference>
<feature type="region of interest" description="Disordered" evidence="6">
    <location>
        <begin position="133"/>
        <end position="175"/>
    </location>
</feature>
<gene>
    <name evidence="8" type="ORF">PBIL07802_LOCUS11052</name>
</gene>
<dbReference type="GO" id="GO:0005852">
    <property type="term" value="C:eukaryotic translation initiation factor 3 complex"/>
    <property type="evidence" value="ECO:0007669"/>
    <property type="project" value="InterPro"/>
</dbReference>
<accession>A0A7S3D7E5</accession>
<dbReference type="InterPro" id="IPR024675">
    <property type="entry name" value="eIF3g_N"/>
</dbReference>
<dbReference type="InterPro" id="IPR012677">
    <property type="entry name" value="Nucleotide-bd_a/b_plait_sf"/>
</dbReference>
<dbReference type="EMBL" id="HBIB01017088">
    <property type="protein sequence ID" value="CAE0248855.1"/>
    <property type="molecule type" value="Transcribed_RNA"/>
</dbReference>
<protein>
    <recommendedName>
        <fullName evidence="7">RRM domain-containing protein</fullName>
    </recommendedName>
</protein>
<sequence>MTRWGDMEPIEEPPEWDGEGSMPEPWESEIDDDGVKTVIFYEENNGEISKIKRRVRVEEKTERISKAALRRRGLPKFGAARGADGVERGVTMKADPVYLERSSAKKDKPEVQASEKKYVPGMGLAGKIGVRMREGQDAPEEETQAAATPSGYVPPALRNAQGMRRGPDERQGNLYTLRVSNLSDDATRDDVRDLFSRFGRLARVSVPVDKVTKRPRGFAYVEFYSEEEATRAQQELDGHGYDSLILAVEFAQSGGPPRTKTY</sequence>
<dbReference type="PANTHER" id="PTHR10352">
    <property type="entry name" value="EUKARYOTIC TRANSLATION INITIATION FACTOR 3 SUBUNIT G"/>
    <property type="match status" value="1"/>
</dbReference>
<name>A0A7S3D7E5_9EUKA</name>
<evidence type="ECO:0000256" key="4">
    <source>
        <dbReference type="ARBA" id="ARBA00022917"/>
    </source>
</evidence>
<evidence type="ECO:0000256" key="1">
    <source>
        <dbReference type="ARBA" id="ARBA00022490"/>
    </source>
</evidence>
<keyword evidence="1" id="KW-0963">Cytoplasm</keyword>
<dbReference type="SUPFAM" id="SSF54928">
    <property type="entry name" value="RNA-binding domain, RBD"/>
    <property type="match status" value="1"/>
</dbReference>
<dbReference type="PROSITE" id="PS50102">
    <property type="entry name" value="RRM"/>
    <property type="match status" value="1"/>
</dbReference>
<dbReference type="GO" id="GO:0003723">
    <property type="term" value="F:RNA binding"/>
    <property type="evidence" value="ECO:0007669"/>
    <property type="project" value="UniProtKB-UniRule"/>
</dbReference>
<evidence type="ECO:0000259" key="7">
    <source>
        <dbReference type="PROSITE" id="PS50102"/>
    </source>
</evidence>
<dbReference type="Pfam" id="PF00076">
    <property type="entry name" value="RRM_1"/>
    <property type="match status" value="1"/>
</dbReference>
<dbReference type="CDD" id="cd12408">
    <property type="entry name" value="RRM_eIF3G_like"/>
    <property type="match status" value="1"/>
</dbReference>
<reference evidence="8" key="1">
    <citation type="submission" date="2021-01" db="EMBL/GenBank/DDBJ databases">
        <authorList>
            <person name="Corre E."/>
            <person name="Pelletier E."/>
            <person name="Niang G."/>
            <person name="Scheremetjew M."/>
            <person name="Finn R."/>
            <person name="Kale V."/>
            <person name="Holt S."/>
            <person name="Cochrane G."/>
            <person name="Meng A."/>
            <person name="Brown T."/>
            <person name="Cohen L."/>
        </authorList>
    </citation>
    <scope>NUCLEOTIDE SEQUENCE</scope>
    <source>
        <strain evidence="8">NIES-2562</strain>
    </source>
</reference>
<evidence type="ECO:0000256" key="3">
    <source>
        <dbReference type="ARBA" id="ARBA00022884"/>
    </source>
</evidence>
<feature type="region of interest" description="Disordered" evidence="6">
    <location>
        <begin position="1"/>
        <end position="29"/>
    </location>
</feature>
<organism evidence="8">
    <name type="scientific">Palpitomonas bilix</name>
    <dbReference type="NCBI Taxonomy" id="652834"/>
    <lineage>
        <taxon>Eukaryota</taxon>
        <taxon>Eukaryota incertae sedis</taxon>
    </lineage>
</organism>
<dbReference type="InterPro" id="IPR017334">
    <property type="entry name" value="eIF3_g"/>
</dbReference>
<keyword evidence="2" id="KW-0396">Initiation factor</keyword>
<evidence type="ECO:0000256" key="2">
    <source>
        <dbReference type="ARBA" id="ARBA00022540"/>
    </source>
</evidence>
<feature type="domain" description="RRM" evidence="7">
    <location>
        <begin position="175"/>
        <end position="253"/>
    </location>
</feature>
<dbReference type="InterPro" id="IPR035979">
    <property type="entry name" value="RBD_domain_sf"/>
</dbReference>
<dbReference type="PIRSF" id="PIRSF037949">
    <property type="entry name" value="Transl_init_eIF-3_RNA-bind"/>
    <property type="match status" value="1"/>
</dbReference>
<dbReference type="InterPro" id="IPR034240">
    <property type="entry name" value="eIF3G_RRM"/>
</dbReference>
<evidence type="ECO:0000256" key="6">
    <source>
        <dbReference type="SAM" id="MobiDB-lite"/>
    </source>
</evidence>
<dbReference type="Pfam" id="PF12353">
    <property type="entry name" value="eIF3g"/>
    <property type="match status" value="1"/>
</dbReference>
<keyword evidence="3 5" id="KW-0694">RNA-binding</keyword>
<feature type="compositionally biased region" description="Acidic residues" evidence="6">
    <location>
        <begin position="8"/>
        <end position="18"/>
    </location>
</feature>
<keyword evidence="4" id="KW-0648">Protein biosynthesis</keyword>
<dbReference type="Gene3D" id="3.30.70.330">
    <property type="match status" value="1"/>
</dbReference>
<dbReference type="InterPro" id="IPR000504">
    <property type="entry name" value="RRM_dom"/>
</dbReference>
<evidence type="ECO:0000313" key="8">
    <source>
        <dbReference type="EMBL" id="CAE0248855.1"/>
    </source>
</evidence>
<dbReference type="AlphaFoldDB" id="A0A7S3D7E5"/>
<dbReference type="GO" id="GO:0003743">
    <property type="term" value="F:translation initiation factor activity"/>
    <property type="evidence" value="ECO:0007669"/>
    <property type="project" value="UniProtKB-KW"/>
</dbReference>
<evidence type="ECO:0000256" key="5">
    <source>
        <dbReference type="PROSITE-ProRule" id="PRU00176"/>
    </source>
</evidence>